<reference evidence="2" key="1">
    <citation type="journal article" date="2018" name="Genome Biol. Evol.">
        <title>Genomics and development of Lentinus tigrinus, a white-rot wood-decaying mushroom with dimorphic fruiting bodies.</title>
        <authorList>
            <person name="Wu B."/>
            <person name="Xu Z."/>
            <person name="Knudson A."/>
            <person name="Carlson A."/>
            <person name="Chen N."/>
            <person name="Kovaka S."/>
            <person name="LaButti K."/>
            <person name="Lipzen A."/>
            <person name="Pennachio C."/>
            <person name="Riley R."/>
            <person name="Schakwitz W."/>
            <person name="Umezawa K."/>
            <person name="Ohm R.A."/>
            <person name="Grigoriev I.V."/>
            <person name="Nagy L.G."/>
            <person name="Gibbons J."/>
            <person name="Hibbett D."/>
        </authorList>
    </citation>
    <scope>NUCLEOTIDE SEQUENCE [LARGE SCALE GENOMIC DNA]</scope>
    <source>
        <strain evidence="2">ALCF2SS1-6</strain>
    </source>
</reference>
<dbReference type="AlphaFoldDB" id="A0A5C2RP58"/>
<feature type="region of interest" description="Disordered" evidence="1">
    <location>
        <begin position="1"/>
        <end position="30"/>
    </location>
</feature>
<feature type="compositionally biased region" description="Basic and acidic residues" evidence="1">
    <location>
        <begin position="936"/>
        <end position="950"/>
    </location>
</feature>
<name>A0A5C2RP58_9APHY</name>
<evidence type="ECO:0000256" key="1">
    <source>
        <dbReference type="SAM" id="MobiDB-lite"/>
    </source>
</evidence>
<dbReference type="EMBL" id="ML122322">
    <property type="protein sequence ID" value="RPD53408.1"/>
    <property type="molecule type" value="Genomic_DNA"/>
</dbReference>
<organism evidence="2 3">
    <name type="scientific">Lentinus tigrinus ALCF2SS1-6</name>
    <dbReference type="NCBI Taxonomy" id="1328759"/>
    <lineage>
        <taxon>Eukaryota</taxon>
        <taxon>Fungi</taxon>
        <taxon>Dikarya</taxon>
        <taxon>Basidiomycota</taxon>
        <taxon>Agaricomycotina</taxon>
        <taxon>Agaricomycetes</taxon>
        <taxon>Polyporales</taxon>
        <taxon>Polyporaceae</taxon>
        <taxon>Lentinus</taxon>
    </lineage>
</organism>
<evidence type="ECO:0000313" key="3">
    <source>
        <dbReference type="Proteomes" id="UP000313359"/>
    </source>
</evidence>
<keyword evidence="3" id="KW-1185">Reference proteome</keyword>
<evidence type="ECO:0000313" key="2">
    <source>
        <dbReference type="EMBL" id="RPD53408.1"/>
    </source>
</evidence>
<feature type="region of interest" description="Disordered" evidence="1">
    <location>
        <begin position="909"/>
        <end position="950"/>
    </location>
</feature>
<sequence length="950" mass="106058">MDLQLGNKTHDSGPRNKKARYAGPGDDSEKVFTEEDVQALPQEELIAFLDHYSFLSTDMVNYGVWKLLNEARPTLFRTPNMDLAADTGLMKLMESPGSRRQNLVAFMNHPVLRVHHDSTVATNTSSYTRFSKESEKRAAEGAWKEPYRGTAADALFANIKNLMGEIHPRPYARFAAFTQSSGTGKSRAVDQLAKKVLCIPVTIGLLDRDAFPPVDTLARKWLLSVPADKAEYAQMVQAFLYAVFYVTHTKLKQDIVPEIKGDLKGRERVEAIARAFRQKMTHGMKFGQHGSYRRTFYESVYTQAEWVFKHCRMQQSQDSPSSRIVVVQDITGGEKTIQDAAMALIQLLNAVSDAEPCIILSFDEAHELMPDLTDSDLSQWSRFGELRRALRDIVGLPIFTLFLSTTGKLEQFAPLPRLSGSARVLSGHFRMFPPIITTPLDALAERFPLRQTTNPWTLDQVASTHHMALLGRPMFAAMYRAGDLKFKTKIVEFAQDRLLESKVPLKCKLDPVEKLALLGVRLPFSFRVLRPSPEGVQFQRELVSDHLRLLLYADVGFSNAVTATASEPLLAEAAYSLGAKTRWELGQPSKNRQSFSFYLTLAMLLVQAGLDLGTRGEMLGATFCLDARDCATTELEASSSAEDEETFKSDGGRKQRIVPMLGFLRALIGPQYLGECLESLPTTFLEADEHKFLKDAFADGYMYFNHFIKISSIDILTPEILLLAISRGAAFICADGQNGYDLVIPFLIGRKLMKDKVSAIFIQVKNSRTYRATPRAHLFNAMNPRQCGLFRKDNQSPPPVLRMVFALASDTSLVTKRPQGEKHSSRTTTRASNFTAYDIWFAGADRTTFKVIQNADEEKAVQTILSTMRTQRDVLSFLADDAQAQAGIRQMQPLASTERDHLVNWVDIEDDGVSGGEDVDEDGDVDEEDSDDESDGGDKSKADDARHGGI</sequence>
<proteinExistence type="predicted"/>
<dbReference type="PANTHER" id="PTHR33266">
    <property type="entry name" value="CHROMOSOME 15, WHOLE GENOME SHOTGUN SEQUENCE"/>
    <property type="match status" value="1"/>
</dbReference>
<dbReference type="PANTHER" id="PTHR33266:SF1">
    <property type="entry name" value="F-BOX DOMAIN-CONTAINING PROTEIN"/>
    <property type="match status" value="1"/>
</dbReference>
<accession>A0A5C2RP58</accession>
<gene>
    <name evidence="2" type="ORF">L227DRAFT_581331</name>
</gene>
<feature type="compositionally biased region" description="Acidic residues" evidence="1">
    <location>
        <begin position="909"/>
        <end position="935"/>
    </location>
</feature>
<protein>
    <submittedName>
        <fullName evidence="2">Uncharacterized protein</fullName>
    </submittedName>
</protein>
<dbReference type="STRING" id="1328759.A0A5C2RP58"/>
<dbReference type="OrthoDB" id="107110at2759"/>
<dbReference type="Proteomes" id="UP000313359">
    <property type="component" value="Unassembled WGS sequence"/>
</dbReference>